<feature type="domain" description="HTH luxR-type" evidence="5">
    <location>
        <begin position="1026"/>
        <end position="1091"/>
    </location>
</feature>
<dbReference type="InterPro" id="IPR027417">
    <property type="entry name" value="P-loop_NTPase"/>
</dbReference>
<dbReference type="RefSeq" id="WP_142280327.1">
    <property type="nucleotide sequence ID" value="NZ_JACKVQ010000006.1"/>
</dbReference>
<dbReference type="InterPro" id="IPR058852">
    <property type="entry name" value="HTH_77"/>
</dbReference>
<dbReference type="InterPro" id="IPR001054">
    <property type="entry name" value="A/G_cyclase"/>
</dbReference>
<dbReference type="SUPFAM" id="SSF52540">
    <property type="entry name" value="P-loop containing nucleoside triphosphate hydrolases"/>
    <property type="match status" value="1"/>
</dbReference>
<evidence type="ECO:0000313" key="7">
    <source>
        <dbReference type="EMBL" id="ORW41549.1"/>
    </source>
</evidence>
<dbReference type="Gene3D" id="1.25.40.10">
    <property type="entry name" value="Tetratricopeptide repeat domain"/>
    <property type="match status" value="1"/>
</dbReference>
<protein>
    <submittedName>
        <fullName evidence="7">Transcriptional regulator</fullName>
    </submittedName>
</protein>
<keyword evidence="1" id="KW-0805">Transcription regulation</keyword>
<dbReference type="GO" id="GO:0003677">
    <property type="term" value="F:DNA binding"/>
    <property type="evidence" value="ECO:0007669"/>
    <property type="project" value="UniProtKB-KW"/>
</dbReference>
<dbReference type="InterPro" id="IPR011990">
    <property type="entry name" value="TPR-like_helical_dom_sf"/>
</dbReference>
<dbReference type="PANTHER" id="PTHR47691:SF3">
    <property type="entry name" value="HTH-TYPE TRANSCRIPTIONAL REGULATOR RV0890C-RELATED"/>
    <property type="match status" value="1"/>
</dbReference>
<dbReference type="CDD" id="cd07302">
    <property type="entry name" value="CHD"/>
    <property type="match status" value="1"/>
</dbReference>
<proteinExistence type="predicted"/>
<evidence type="ECO:0000256" key="3">
    <source>
        <dbReference type="ARBA" id="ARBA00023163"/>
    </source>
</evidence>
<dbReference type="PRINTS" id="PR00038">
    <property type="entry name" value="HTHLUXR"/>
</dbReference>
<evidence type="ECO:0000256" key="1">
    <source>
        <dbReference type="ARBA" id="ARBA00023015"/>
    </source>
</evidence>
<dbReference type="SMART" id="SM00421">
    <property type="entry name" value="HTH_LUXR"/>
    <property type="match status" value="1"/>
</dbReference>
<accession>A0A1X2A5Y9</accession>
<dbReference type="Gene3D" id="3.40.50.300">
    <property type="entry name" value="P-loop containing nucleotide triphosphate hydrolases"/>
    <property type="match status" value="1"/>
</dbReference>
<dbReference type="InterPro" id="IPR036388">
    <property type="entry name" value="WH-like_DNA-bd_sf"/>
</dbReference>
<dbReference type="PROSITE" id="PS00622">
    <property type="entry name" value="HTH_LUXR_1"/>
    <property type="match status" value="1"/>
</dbReference>
<gene>
    <name evidence="7" type="ORF">AWB90_19760</name>
</gene>
<dbReference type="Gene3D" id="1.10.10.10">
    <property type="entry name" value="Winged helix-like DNA-binding domain superfamily/Winged helix DNA-binding domain"/>
    <property type="match status" value="1"/>
</dbReference>
<dbReference type="Pfam" id="PF25872">
    <property type="entry name" value="HTH_77"/>
    <property type="match status" value="1"/>
</dbReference>
<keyword evidence="2" id="KW-0238">DNA-binding</keyword>
<dbReference type="GO" id="GO:0035556">
    <property type="term" value="P:intracellular signal transduction"/>
    <property type="evidence" value="ECO:0007669"/>
    <property type="project" value="InterPro"/>
</dbReference>
<dbReference type="PRINTS" id="PR00364">
    <property type="entry name" value="DISEASERSIST"/>
</dbReference>
<dbReference type="Gene3D" id="3.30.70.1230">
    <property type="entry name" value="Nucleotide cyclase"/>
    <property type="match status" value="2"/>
</dbReference>
<dbReference type="PANTHER" id="PTHR47691">
    <property type="entry name" value="REGULATOR-RELATED"/>
    <property type="match status" value="1"/>
</dbReference>
<dbReference type="InterPro" id="IPR000792">
    <property type="entry name" value="Tscrpt_reg_LuxR_C"/>
</dbReference>
<dbReference type="Pfam" id="PF00211">
    <property type="entry name" value="Guanylate_cyc"/>
    <property type="match status" value="1"/>
</dbReference>
<dbReference type="Proteomes" id="UP000193285">
    <property type="component" value="Unassembled WGS sequence"/>
</dbReference>
<evidence type="ECO:0000259" key="5">
    <source>
        <dbReference type="PROSITE" id="PS50043"/>
    </source>
</evidence>
<dbReference type="PROSITE" id="PS50125">
    <property type="entry name" value="GUANYLATE_CYCLASE_2"/>
    <property type="match status" value="1"/>
</dbReference>
<dbReference type="GO" id="GO:0004016">
    <property type="term" value="F:adenylate cyclase activity"/>
    <property type="evidence" value="ECO:0007669"/>
    <property type="project" value="UniProtKB-ARBA"/>
</dbReference>
<dbReference type="FunFam" id="1.10.10.10:FF:000553">
    <property type="entry name" value="Transcriptional regulator, LuxR family"/>
    <property type="match status" value="1"/>
</dbReference>
<dbReference type="SUPFAM" id="SSF48452">
    <property type="entry name" value="TPR-like"/>
    <property type="match status" value="1"/>
</dbReference>
<dbReference type="SUPFAM" id="SSF55073">
    <property type="entry name" value="Nucleotide cyclase"/>
    <property type="match status" value="1"/>
</dbReference>
<comment type="caution">
    <text evidence="7">The sequence shown here is derived from an EMBL/GenBank/DDBJ whole genome shotgun (WGS) entry which is preliminary data.</text>
</comment>
<dbReference type="CDD" id="cd06170">
    <property type="entry name" value="LuxR_C_like"/>
    <property type="match status" value="1"/>
</dbReference>
<dbReference type="GO" id="GO:0009190">
    <property type="term" value="P:cyclic nucleotide biosynthetic process"/>
    <property type="evidence" value="ECO:0007669"/>
    <property type="project" value="InterPro"/>
</dbReference>
<dbReference type="SUPFAM" id="SSF46894">
    <property type="entry name" value="C-terminal effector domain of the bipartite response regulators"/>
    <property type="match status" value="1"/>
</dbReference>
<dbReference type="InterPro" id="IPR016032">
    <property type="entry name" value="Sig_transdc_resp-reg_C-effctor"/>
</dbReference>
<dbReference type="SMART" id="SM00044">
    <property type="entry name" value="CYCc"/>
    <property type="match status" value="1"/>
</dbReference>
<evidence type="ECO:0000259" key="6">
    <source>
        <dbReference type="PROSITE" id="PS50125"/>
    </source>
</evidence>
<dbReference type="Pfam" id="PF00196">
    <property type="entry name" value="GerE"/>
    <property type="match status" value="1"/>
</dbReference>
<dbReference type="FunFam" id="3.40.50.300:FF:001702">
    <property type="entry name" value="Transcriptional regulator, LuxR family"/>
    <property type="match status" value="1"/>
</dbReference>
<name>A0A1X2A5Y9_9MYCO</name>
<dbReference type="PROSITE" id="PS50043">
    <property type="entry name" value="HTH_LUXR_2"/>
    <property type="match status" value="1"/>
</dbReference>
<dbReference type="GO" id="GO:0043531">
    <property type="term" value="F:ADP binding"/>
    <property type="evidence" value="ECO:0007669"/>
    <property type="project" value="InterPro"/>
</dbReference>
<dbReference type="AlphaFoldDB" id="A0A1X2A5Y9"/>
<dbReference type="GO" id="GO:0006355">
    <property type="term" value="P:regulation of DNA-templated transcription"/>
    <property type="evidence" value="ECO:0007669"/>
    <property type="project" value="InterPro"/>
</dbReference>
<reference evidence="7 8" key="1">
    <citation type="journal article" date="2015" name="Emerg. Microbes Infect.">
        <title>Characterization of 17 strains belonging to the Mycobacterium simiae complex and description of Mycobacterium paraense sp. nov.</title>
        <authorList>
            <person name="Fusco da Costa A.R."/>
            <person name="Fedrizzi T."/>
            <person name="Lopes M.L."/>
            <person name="Pecorari M."/>
            <person name="Oliveira da Costa W.L."/>
            <person name="Giacobazzi E."/>
            <person name="da Costa Bahia J.R."/>
            <person name="De Sanctis V."/>
            <person name="Batista Lima K.V."/>
            <person name="Bertorelli R."/>
            <person name="Grottola A."/>
            <person name="Fabio A."/>
            <person name="Mariottini A."/>
            <person name="Ferretti P."/>
            <person name="Di Leva F."/>
            <person name="Fregni Serpini G."/>
            <person name="Tagliazucchi S."/>
            <person name="Rumpianesi F."/>
            <person name="Jousson O."/>
            <person name="Segata N."/>
            <person name="Tortoli E."/>
        </authorList>
    </citation>
    <scope>NUCLEOTIDE SEQUENCE [LARGE SCALE GENOMIC DNA]</scope>
    <source>
        <strain evidence="7 8">IEC33</strain>
    </source>
</reference>
<sequence>MPPVNWSELGVGELPTGTVTLLLADVEGSTRLWETQPEEMTAAVARLDRMLGDLLAAHGGVRPVEQGEGDSFVVAFARASEAAACALELQRAPLAPIRLRIGVHTGEVQLRDDGNYVGPTINRTARLRDLAHGGQTVLSGTAEDLVVDTLPADAWLTDLGSHELRGVARPERVVQLCHPDIRNDFPPLRTSKPVAAEHLPVQLTSFVGRGAEIHDVRQTLVANRLVTLTGAGGAGKTRLAIQVAGQMATDFGDGVWYVELAPITDPDLVPVAMVGALGLADQPSRPTTETLIGFVRDRRMLVLLDNCEHLLDASAALITALLSACPRLTLLATSREPIGVAGEVTWQVPSLSLDDEAIELFVDRARRVRSGFTVTDDDNDAVKEICRRLDGMPLAIELAAARVRALTLHEIIDSLHDRFRLLTGGSRTSVRRQQTLHASVDWSHALLTEPERVLFRRLAPFMGGFDLAAARAVAGGTEVERYQVLDQLTLLVGKSLVVADDTGGRMRYRLLETVRQYALEKLGESGEADTVRARHRDYFTLMASQLDAPTASGHQQRVEQAESEIDNLRSAFAWSQENSDVERALQLVSSLQPLWLGRGRIQEGLAWYDAILSDDTAHGIEVAAGVRARALADKAALATQVVAVDSLDQAEEALAIARGIGDPALVARALTACGGIAAYNTEVASRYLAEANELARGLGDQGMLSEILGFQAYAAFIAGDPIAARAAGEEGRDLAESIGDRPAAFRCRWSLGLAQWMQGELAGAVAQFRGAAADAETNHDVVGTAAMLFCQGMVLAYHGDISAARAAADAAIEAAAEIGGFIEGFSYAALATASLAAGDVAAAANASEAASQRLSAQLGVVNINPVAQVALARGDLVAARRWADDAVSVMRGWHLAVALTTRARVAIAQGEPEQADRDAYRALACAAEVEAHLALPDTVECLATLAGAADSHREAARLFGAAQALRERMGAVRFKIYDAGHDAAVATLRNALGAADFESARAEGAALSTGKAIAYAQRGRGERKRPASGWASLTPTELDVVRLVSAGLGNKDIATRLFVSPRTVETHLTHVYTKLGLASRVQLAQEAARHA</sequence>
<feature type="coiled-coil region" evidence="4">
    <location>
        <begin position="551"/>
        <end position="578"/>
    </location>
</feature>
<dbReference type="InterPro" id="IPR029787">
    <property type="entry name" value="Nucleotide_cyclase"/>
</dbReference>
<dbReference type="OrthoDB" id="4624147at2"/>
<keyword evidence="4" id="KW-0175">Coiled coil</keyword>
<organism evidence="7 8">
    <name type="scientific">Mycobacterium paraense</name>
    <dbReference type="NCBI Taxonomy" id="767916"/>
    <lineage>
        <taxon>Bacteria</taxon>
        <taxon>Bacillati</taxon>
        <taxon>Actinomycetota</taxon>
        <taxon>Actinomycetes</taxon>
        <taxon>Mycobacteriales</taxon>
        <taxon>Mycobacteriaceae</taxon>
        <taxon>Mycobacterium</taxon>
        <taxon>Mycobacterium simiae complex</taxon>
    </lineage>
</organism>
<keyword evidence="3" id="KW-0804">Transcription</keyword>
<evidence type="ECO:0000313" key="8">
    <source>
        <dbReference type="Proteomes" id="UP000193285"/>
    </source>
</evidence>
<evidence type="ECO:0000256" key="4">
    <source>
        <dbReference type="SAM" id="Coils"/>
    </source>
</evidence>
<evidence type="ECO:0000256" key="2">
    <source>
        <dbReference type="ARBA" id="ARBA00023125"/>
    </source>
</evidence>
<dbReference type="EMBL" id="LQPN01000063">
    <property type="protein sequence ID" value="ORW41549.1"/>
    <property type="molecule type" value="Genomic_DNA"/>
</dbReference>
<feature type="domain" description="Guanylate cyclase" evidence="6">
    <location>
        <begin position="20"/>
        <end position="128"/>
    </location>
</feature>